<dbReference type="InterPro" id="IPR029069">
    <property type="entry name" value="HotDog_dom_sf"/>
</dbReference>
<evidence type="ECO:0000259" key="3">
    <source>
        <dbReference type="Pfam" id="PF03061"/>
    </source>
</evidence>
<dbReference type="Pfam" id="PF03061">
    <property type="entry name" value="4HBT"/>
    <property type="match status" value="1"/>
</dbReference>
<comment type="similarity">
    <text evidence="1">Belongs to the thioesterase PaaI family.</text>
</comment>
<dbReference type="InterPro" id="IPR003736">
    <property type="entry name" value="PAAI_dom"/>
</dbReference>
<dbReference type="EMBL" id="BAAAEW010000006">
    <property type="protein sequence ID" value="GAA0746673.1"/>
    <property type="molecule type" value="Genomic_DNA"/>
</dbReference>
<dbReference type="PANTHER" id="PTHR21660">
    <property type="entry name" value="THIOESTERASE SUPERFAMILY MEMBER-RELATED"/>
    <property type="match status" value="1"/>
</dbReference>
<keyword evidence="2" id="KW-0378">Hydrolase</keyword>
<sequence length="151" mass="15908">MTPDAPRKPSPLPAKPLDTDKLQRLCSEIFAPWVQALDLQVRALEGSELTLALPVTAPHVHAGGVLCGQTLMAAADSAMVLAISAQLGGFQPMTTVQLQTSFLRPVPGDAGEVQVLARVLKLGRQLVFGEIECRLASGTLAAHATTTYALL</sequence>
<dbReference type="PANTHER" id="PTHR21660:SF1">
    <property type="entry name" value="ACYL-COENZYME A THIOESTERASE 13"/>
    <property type="match status" value="1"/>
</dbReference>
<proteinExistence type="inferred from homology"/>
<name>A0ABP3V6F2_9BURK</name>
<accession>A0ABP3V6F2</accession>
<evidence type="ECO:0000313" key="5">
    <source>
        <dbReference type="Proteomes" id="UP001500279"/>
    </source>
</evidence>
<dbReference type="InterPro" id="IPR006683">
    <property type="entry name" value="Thioestr_dom"/>
</dbReference>
<dbReference type="InterPro" id="IPR039298">
    <property type="entry name" value="ACOT13"/>
</dbReference>
<dbReference type="RefSeq" id="WP_141286643.1">
    <property type="nucleotide sequence ID" value="NZ_BAAAEW010000006.1"/>
</dbReference>
<dbReference type="Gene3D" id="3.10.129.10">
    <property type="entry name" value="Hotdog Thioesterase"/>
    <property type="match status" value="1"/>
</dbReference>
<dbReference type="CDD" id="cd03443">
    <property type="entry name" value="PaaI_thioesterase"/>
    <property type="match status" value="1"/>
</dbReference>
<keyword evidence="5" id="KW-1185">Reference proteome</keyword>
<evidence type="ECO:0000256" key="2">
    <source>
        <dbReference type="ARBA" id="ARBA00022801"/>
    </source>
</evidence>
<feature type="domain" description="Thioesterase" evidence="3">
    <location>
        <begin position="64"/>
        <end position="141"/>
    </location>
</feature>
<protein>
    <submittedName>
        <fullName evidence="4">PaaI family thioesterase</fullName>
    </submittedName>
</protein>
<dbReference type="SUPFAM" id="SSF54637">
    <property type="entry name" value="Thioesterase/thiol ester dehydrase-isomerase"/>
    <property type="match status" value="1"/>
</dbReference>
<evidence type="ECO:0000313" key="4">
    <source>
        <dbReference type="EMBL" id="GAA0746673.1"/>
    </source>
</evidence>
<reference evidence="5" key="1">
    <citation type="journal article" date="2019" name="Int. J. Syst. Evol. Microbiol.">
        <title>The Global Catalogue of Microorganisms (GCM) 10K type strain sequencing project: providing services to taxonomists for standard genome sequencing and annotation.</title>
        <authorList>
            <consortium name="The Broad Institute Genomics Platform"/>
            <consortium name="The Broad Institute Genome Sequencing Center for Infectious Disease"/>
            <person name="Wu L."/>
            <person name="Ma J."/>
        </authorList>
    </citation>
    <scope>NUCLEOTIDE SEQUENCE [LARGE SCALE GENOMIC DNA]</scope>
    <source>
        <strain evidence="5">JCM 15503</strain>
    </source>
</reference>
<comment type="caution">
    <text evidence="4">The sequence shown here is derived from an EMBL/GenBank/DDBJ whole genome shotgun (WGS) entry which is preliminary data.</text>
</comment>
<dbReference type="Proteomes" id="UP001500279">
    <property type="component" value="Unassembled WGS sequence"/>
</dbReference>
<dbReference type="NCBIfam" id="TIGR00369">
    <property type="entry name" value="unchar_dom_1"/>
    <property type="match status" value="1"/>
</dbReference>
<evidence type="ECO:0000256" key="1">
    <source>
        <dbReference type="ARBA" id="ARBA00008324"/>
    </source>
</evidence>
<gene>
    <name evidence="4" type="ORF">GCM10009107_14460</name>
</gene>
<organism evidence="4 5">
    <name type="scientific">Ideonella azotifigens</name>
    <dbReference type="NCBI Taxonomy" id="513160"/>
    <lineage>
        <taxon>Bacteria</taxon>
        <taxon>Pseudomonadati</taxon>
        <taxon>Pseudomonadota</taxon>
        <taxon>Betaproteobacteria</taxon>
        <taxon>Burkholderiales</taxon>
        <taxon>Sphaerotilaceae</taxon>
        <taxon>Ideonella</taxon>
    </lineage>
</organism>